<dbReference type="Gene3D" id="3.40.630.30">
    <property type="match status" value="1"/>
</dbReference>
<protein>
    <recommendedName>
        <fullName evidence="8">N-alpha-acetyltransferase 60</fullName>
        <ecNumber evidence="7">2.3.1.259</ecNumber>
        <ecNumber evidence="1">2.3.1.48</ecNumber>
    </recommendedName>
</protein>
<dbReference type="GO" id="GO:0007059">
    <property type="term" value="P:chromosome segregation"/>
    <property type="evidence" value="ECO:0007669"/>
    <property type="project" value="UniProtKB-KW"/>
</dbReference>
<evidence type="ECO:0000256" key="6">
    <source>
        <dbReference type="ARBA" id="ARBA00025774"/>
    </source>
</evidence>
<dbReference type="SUPFAM" id="SSF55729">
    <property type="entry name" value="Acyl-CoA N-acyltransferases (Nat)"/>
    <property type="match status" value="1"/>
</dbReference>
<proteinExistence type="inferred from homology"/>
<evidence type="ECO:0000256" key="2">
    <source>
        <dbReference type="ARBA" id="ARBA00022679"/>
    </source>
</evidence>
<dbReference type="EC" id="2.3.1.48" evidence="1"/>
<dbReference type="InterPro" id="IPR000182">
    <property type="entry name" value="GNAT_dom"/>
</dbReference>
<keyword evidence="13" id="KW-1185">Reference proteome</keyword>
<dbReference type="PANTHER" id="PTHR14744:SF15">
    <property type="entry name" value="N-ALPHA-ACETYLTRANSFERASE 60"/>
    <property type="match status" value="1"/>
</dbReference>
<comment type="catalytic activity">
    <reaction evidence="9">
        <text>L-lysyl-[protein] + acetyl-CoA = N(6)-acetyl-L-lysyl-[protein] + CoA + H(+)</text>
        <dbReference type="Rhea" id="RHEA:45948"/>
        <dbReference type="Rhea" id="RHEA-COMP:9752"/>
        <dbReference type="Rhea" id="RHEA-COMP:10731"/>
        <dbReference type="ChEBI" id="CHEBI:15378"/>
        <dbReference type="ChEBI" id="CHEBI:29969"/>
        <dbReference type="ChEBI" id="CHEBI:57287"/>
        <dbReference type="ChEBI" id="CHEBI:57288"/>
        <dbReference type="ChEBI" id="CHEBI:61930"/>
        <dbReference type="EC" id="2.3.1.48"/>
    </reaction>
</comment>
<keyword evidence="5" id="KW-0012">Acyltransferase</keyword>
<reference evidence="12 13" key="1">
    <citation type="submission" date="2021-12" db="EMBL/GenBank/DDBJ databases">
        <title>High titer production of polyol ester of fatty acids by Rhodotorula paludigena BS15 towards product separation-free biomass refinery.</title>
        <authorList>
            <person name="Mano J."/>
            <person name="Ono H."/>
            <person name="Tanaka T."/>
            <person name="Naito K."/>
            <person name="Sushida H."/>
            <person name="Ike M."/>
            <person name="Tokuyasu K."/>
            <person name="Kitaoka M."/>
        </authorList>
    </citation>
    <scope>NUCLEOTIDE SEQUENCE [LARGE SCALE GENOMIC DNA]</scope>
    <source>
        <strain evidence="12 13">BS15</strain>
    </source>
</reference>
<evidence type="ECO:0000256" key="9">
    <source>
        <dbReference type="ARBA" id="ARBA00048017"/>
    </source>
</evidence>
<evidence type="ECO:0000313" key="12">
    <source>
        <dbReference type="EMBL" id="GJN90923.1"/>
    </source>
</evidence>
<sequence length="255" mass="27579">MLDFLPLQPIASTSTAMSAGLLSPVGPVSPLELPEASCSLEALRSSLALALPPQPAYQRNLEFVTLPTPDEAPAESTPEELVVRPLRRADVDQVRQLQDACLPVVYPPSFYTVLLTNSSSLCLVAYSPSSPSTLLGCISAHVYYPTASFTSSSRTPASSPTIYILSLAVAPPFRQRGLASHLVRSISKALLPRPLFCGFKQRARVSLHVEVENAAARELYRRLGLEEKGRKAGFYSRLRNGGRGEAVEMEGVLEV</sequence>
<evidence type="ECO:0000256" key="8">
    <source>
        <dbReference type="ARBA" id="ARBA00026144"/>
    </source>
</evidence>
<dbReference type="Pfam" id="PF00583">
    <property type="entry name" value="Acetyltransf_1"/>
    <property type="match status" value="1"/>
</dbReference>
<comment type="caution">
    <text evidence="12">The sequence shown here is derived from an EMBL/GenBank/DDBJ whole genome shotgun (WGS) entry which is preliminary data.</text>
</comment>
<dbReference type="Proteomes" id="UP001342314">
    <property type="component" value="Unassembled WGS sequence"/>
</dbReference>
<name>A0AAV5GQH3_9BASI</name>
<evidence type="ECO:0000313" key="13">
    <source>
        <dbReference type="Proteomes" id="UP001342314"/>
    </source>
</evidence>
<keyword evidence="2" id="KW-0808">Transferase</keyword>
<dbReference type="GO" id="GO:0120518">
    <property type="term" value="F:protein N-terminal-methionine acetyltransferase activity"/>
    <property type="evidence" value="ECO:0007669"/>
    <property type="project" value="UniProtKB-EC"/>
</dbReference>
<dbReference type="CDD" id="cd04301">
    <property type="entry name" value="NAT_SF"/>
    <property type="match status" value="1"/>
</dbReference>
<evidence type="ECO:0000256" key="10">
    <source>
        <dbReference type="ARBA" id="ARBA00048848"/>
    </source>
</evidence>
<dbReference type="InterPro" id="IPR016181">
    <property type="entry name" value="Acyl_CoA_acyltransferase"/>
</dbReference>
<comment type="catalytic activity">
    <reaction evidence="10">
        <text>N-terminal L-methionyl-[transmembrane protein] + acetyl-CoA = N-terminal N(alpha)-acetyl-L-methionyl-[transmembrane protein] + CoA + H(+)</text>
        <dbReference type="Rhea" id="RHEA:50604"/>
        <dbReference type="Rhea" id="RHEA-COMP:12745"/>
        <dbReference type="Rhea" id="RHEA-COMP:12746"/>
        <dbReference type="ChEBI" id="CHEBI:15378"/>
        <dbReference type="ChEBI" id="CHEBI:57287"/>
        <dbReference type="ChEBI" id="CHEBI:57288"/>
        <dbReference type="ChEBI" id="CHEBI:64731"/>
        <dbReference type="ChEBI" id="CHEBI:133414"/>
        <dbReference type="EC" id="2.3.1.259"/>
    </reaction>
</comment>
<evidence type="ECO:0000256" key="1">
    <source>
        <dbReference type="ARBA" id="ARBA00013184"/>
    </source>
</evidence>
<keyword evidence="3" id="KW-0159">Chromosome partition</keyword>
<dbReference type="AlphaFoldDB" id="A0AAV5GQH3"/>
<evidence type="ECO:0000256" key="4">
    <source>
        <dbReference type="ARBA" id="ARBA00022853"/>
    </source>
</evidence>
<dbReference type="InterPro" id="IPR045141">
    <property type="entry name" value="NAA60-like"/>
</dbReference>
<comment type="similarity">
    <text evidence="6">Belongs to the acetyltransferase family. NAA60 subfamily.</text>
</comment>
<dbReference type="EC" id="2.3.1.259" evidence="7"/>
<dbReference type="PANTHER" id="PTHR14744">
    <property type="entry name" value="N-ALPHA-ACETYLTRANSFERASE 60"/>
    <property type="match status" value="1"/>
</dbReference>
<evidence type="ECO:0000256" key="3">
    <source>
        <dbReference type="ARBA" id="ARBA00022829"/>
    </source>
</evidence>
<dbReference type="GO" id="GO:0000139">
    <property type="term" value="C:Golgi membrane"/>
    <property type="evidence" value="ECO:0007669"/>
    <property type="project" value="TreeGrafter"/>
</dbReference>
<accession>A0AAV5GQH3</accession>
<organism evidence="12 13">
    <name type="scientific">Rhodotorula paludigena</name>
    <dbReference type="NCBI Taxonomy" id="86838"/>
    <lineage>
        <taxon>Eukaryota</taxon>
        <taxon>Fungi</taxon>
        <taxon>Dikarya</taxon>
        <taxon>Basidiomycota</taxon>
        <taxon>Pucciniomycotina</taxon>
        <taxon>Microbotryomycetes</taxon>
        <taxon>Sporidiobolales</taxon>
        <taxon>Sporidiobolaceae</taxon>
        <taxon>Rhodotorula</taxon>
    </lineage>
</organism>
<dbReference type="EMBL" id="BQKY01000007">
    <property type="protein sequence ID" value="GJN90923.1"/>
    <property type="molecule type" value="Genomic_DNA"/>
</dbReference>
<keyword evidence="4" id="KW-0156">Chromatin regulator</keyword>
<evidence type="ECO:0000256" key="7">
    <source>
        <dbReference type="ARBA" id="ARBA00026111"/>
    </source>
</evidence>
<gene>
    <name evidence="12" type="ORF">Rhopal_003937-T1</name>
</gene>
<evidence type="ECO:0000256" key="5">
    <source>
        <dbReference type="ARBA" id="ARBA00023315"/>
    </source>
</evidence>
<evidence type="ECO:0000259" key="11">
    <source>
        <dbReference type="PROSITE" id="PS51186"/>
    </source>
</evidence>
<dbReference type="GO" id="GO:0004402">
    <property type="term" value="F:histone acetyltransferase activity"/>
    <property type="evidence" value="ECO:0007669"/>
    <property type="project" value="TreeGrafter"/>
</dbReference>
<feature type="domain" description="N-acetyltransferase" evidence="11">
    <location>
        <begin position="81"/>
        <end position="254"/>
    </location>
</feature>
<dbReference type="PROSITE" id="PS51186">
    <property type="entry name" value="GNAT"/>
    <property type="match status" value="1"/>
</dbReference>